<dbReference type="STRING" id="266265.Bxe_C1001"/>
<comment type="cofactor">
    <cofactor evidence="1 8">
        <name>Fe(2+)</name>
        <dbReference type="ChEBI" id="CHEBI:29033"/>
    </cofactor>
</comment>
<evidence type="ECO:0000259" key="9">
    <source>
        <dbReference type="PROSITE" id="PS51819"/>
    </source>
</evidence>
<reference evidence="10 11" key="1">
    <citation type="journal article" date="2006" name="Proc. Natl. Acad. Sci. U.S.A.">
        <title>Burkholderia xenovorans LB400 harbors a multi-replicon, 9.73-Mbp genome shaped for versatility.</title>
        <authorList>
            <person name="Chain P.S."/>
            <person name="Denef V.J."/>
            <person name="Konstantinidis K.T."/>
            <person name="Vergez L.M."/>
            <person name="Agullo L."/>
            <person name="Reyes V.L."/>
            <person name="Hauser L."/>
            <person name="Cordova M."/>
            <person name="Gomez L."/>
            <person name="Gonzalez M."/>
            <person name="Land M."/>
            <person name="Lao V."/>
            <person name="Larimer F."/>
            <person name="LiPuma J.J."/>
            <person name="Mahenthiralingam E."/>
            <person name="Malfatti S.A."/>
            <person name="Marx C.J."/>
            <person name="Parnell J.J."/>
            <person name="Ramette A."/>
            <person name="Richardson P."/>
            <person name="Seeger M."/>
            <person name="Smith D."/>
            <person name="Spilker T."/>
            <person name="Sul W.J."/>
            <person name="Tsoi T.V."/>
            <person name="Ulrich L.E."/>
            <person name="Zhulin I.B."/>
            <person name="Tiedje J.M."/>
        </authorList>
    </citation>
    <scope>NUCLEOTIDE SEQUENCE [LARGE SCALE GENOMIC DNA]</scope>
    <source>
        <strain evidence="10 11">LB400</strain>
    </source>
</reference>
<dbReference type="SUPFAM" id="SSF54593">
    <property type="entry name" value="Glyoxalase/Bleomycin resistance protein/Dihydroxybiphenyl dioxygenase"/>
    <property type="match status" value="1"/>
</dbReference>
<dbReference type="KEGG" id="bxe:Bxe_C1001"/>
<keyword evidence="5 8" id="KW-0223">Dioxygenase</keyword>
<dbReference type="EMBL" id="CP000272">
    <property type="protein sequence ID" value="ABE36874.1"/>
    <property type="molecule type" value="Genomic_DNA"/>
</dbReference>
<keyword evidence="3" id="KW-0479">Metal-binding</keyword>
<name>Q13GB5_PARXL</name>
<dbReference type="PROSITE" id="PS00082">
    <property type="entry name" value="EXTRADIOL_DIOXYGENAS"/>
    <property type="match status" value="1"/>
</dbReference>
<evidence type="ECO:0000256" key="3">
    <source>
        <dbReference type="ARBA" id="ARBA00022723"/>
    </source>
</evidence>
<evidence type="ECO:0000256" key="7">
    <source>
        <dbReference type="ARBA" id="ARBA00023004"/>
    </source>
</evidence>
<evidence type="ECO:0000256" key="4">
    <source>
        <dbReference type="ARBA" id="ARBA00022797"/>
    </source>
</evidence>
<dbReference type="Pfam" id="PF00903">
    <property type="entry name" value="Glyoxalase"/>
    <property type="match status" value="1"/>
</dbReference>
<evidence type="ECO:0000256" key="6">
    <source>
        <dbReference type="ARBA" id="ARBA00023002"/>
    </source>
</evidence>
<dbReference type="eggNOG" id="COG0346">
    <property type="taxonomic scope" value="Bacteria"/>
</dbReference>
<feature type="domain" description="VOC" evidence="9">
    <location>
        <begin position="7"/>
        <end position="128"/>
    </location>
</feature>
<gene>
    <name evidence="10" type="ORF">Bxe_C1001</name>
</gene>
<evidence type="ECO:0000313" key="11">
    <source>
        <dbReference type="Proteomes" id="UP000001817"/>
    </source>
</evidence>
<evidence type="ECO:0000313" key="10">
    <source>
        <dbReference type="EMBL" id="ABE36874.1"/>
    </source>
</evidence>
<evidence type="ECO:0000256" key="5">
    <source>
        <dbReference type="ARBA" id="ARBA00022964"/>
    </source>
</evidence>
<comment type="similarity">
    <text evidence="2 8">Belongs to the extradiol ring-cleavage dioxygenase family.</text>
</comment>
<dbReference type="AlphaFoldDB" id="Q13GB5"/>
<organism evidence="10 11">
    <name type="scientific">Paraburkholderia xenovorans (strain LB400)</name>
    <dbReference type="NCBI Taxonomy" id="266265"/>
    <lineage>
        <taxon>Bacteria</taxon>
        <taxon>Pseudomonadati</taxon>
        <taxon>Pseudomonadota</taxon>
        <taxon>Betaproteobacteria</taxon>
        <taxon>Burkholderiales</taxon>
        <taxon>Burkholderiaceae</taxon>
        <taxon>Paraburkholderia</taxon>
    </lineage>
</organism>
<protein>
    <submittedName>
        <fullName evidence="10">Ring-cleavage dioxygenase</fullName>
    </submittedName>
</protein>
<evidence type="ECO:0000256" key="8">
    <source>
        <dbReference type="RuleBase" id="RU000683"/>
    </source>
</evidence>
<dbReference type="Gene3D" id="3.10.180.10">
    <property type="entry name" value="2,3-Dihydroxybiphenyl 1,2-Dioxygenase, domain 1"/>
    <property type="match status" value="1"/>
</dbReference>
<evidence type="ECO:0000256" key="1">
    <source>
        <dbReference type="ARBA" id="ARBA00001954"/>
    </source>
</evidence>
<dbReference type="InterPro" id="IPR037523">
    <property type="entry name" value="VOC_core"/>
</dbReference>
<dbReference type="InterPro" id="IPR004360">
    <property type="entry name" value="Glyas_Fos-R_dOase_dom"/>
</dbReference>
<dbReference type="Proteomes" id="UP000001817">
    <property type="component" value="Chromosome 3"/>
</dbReference>
<keyword evidence="6 8" id="KW-0560">Oxidoreductase</keyword>
<accession>Q13GB5</accession>
<evidence type="ECO:0000256" key="2">
    <source>
        <dbReference type="ARBA" id="ARBA00008784"/>
    </source>
</evidence>
<dbReference type="KEGG" id="bxb:DR64_7450"/>
<dbReference type="PROSITE" id="PS51819">
    <property type="entry name" value="VOC"/>
    <property type="match status" value="1"/>
</dbReference>
<keyword evidence="4 8" id="KW-0058">Aromatic hydrocarbons catabolism</keyword>
<keyword evidence="11" id="KW-1185">Reference proteome</keyword>
<dbReference type="RefSeq" id="WP_011494121.1">
    <property type="nucleotide sequence ID" value="NC_007953.1"/>
</dbReference>
<dbReference type="GO" id="GO:0051213">
    <property type="term" value="F:dioxygenase activity"/>
    <property type="evidence" value="ECO:0007669"/>
    <property type="project" value="UniProtKB-KW"/>
</dbReference>
<proteinExistence type="inferred from homology"/>
<dbReference type="GO" id="GO:0008198">
    <property type="term" value="F:ferrous iron binding"/>
    <property type="evidence" value="ECO:0007669"/>
    <property type="project" value="InterPro"/>
</dbReference>
<sequence>MSLLRPQLNHLGLYTARMEAMERFYVDVMGLIVTDRGSVPRLGNAEIVFMSASSDAHHQVALVARPDQSAPSCINQIAFRVDSLGALRTMYEAMKTAAVAPIQPIDHGNAWSIYSADPDGNGIEVYLDSPWQVAQPHSRPLDLSQDDKAIIANTETAIRSDPTLQTRQAWSRDMLARLER</sequence>
<dbReference type="PATRIC" id="fig|266265.5.peg.8764"/>
<dbReference type="InterPro" id="IPR029068">
    <property type="entry name" value="Glyas_Bleomycin-R_OHBP_Dase"/>
</dbReference>
<keyword evidence="7 8" id="KW-0408">Iron</keyword>
<dbReference type="OrthoDB" id="9795618at2"/>
<dbReference type="InterPro" id="IPR000486">
    <property type="entry name" value="Xdiol_ring_cleave_dOase_1/2"/>
</dbReference>